<keyword evidence="1" id="KW-0472">Membrane</keyword>
<accession>A0A0H3J3W1</accession>
<gene>
    <name evidence="2" type="ORF">CLPA_c05030</name>
    <name evidence="3" type="ORF">CP6013_02645</name>
</gene>
<protein>
    <recommendedName>
        <fullName evidence="6">DUF2812 domain-containing protein</fullName>
    </recommendedName>
</protein>
<reference evidence="2 5" key="1">
    <citation type="journal article" date="2015" name="Genome Announc.">
        <title>Complete Genome Sequence of the Nitrogen-Fixing and Solvent-Producing Clostridium pasteurianum DSM 525.</title>
        <authorList>
            <person name="Poehlein A."/>
            <person name="Grosse-Honebrink A."/>
            <person name="Zhang Y."/>
            <person name="Minton N.P."/>
            <person name="Daniel R."/>
        </authorList>
    </citation>
    <scope>NUCLEOTIDE SEQUENCE [LARGE SCALE GENOMIC DNA]</scope>
    <source>
        <strain evidence="2">DSM 525</strain>
        <strain evidence="5">DSM 525 / ATCC 6013</strain>
    </source>
</reference>
<dbReference type="PATRIC" id="fig|1262449.3.peg.395"/>
<sequence>MKNTKTVWLSVFINVVPADYENWLEQLALQGWNIDHISQWSSVAMTFHRSEPKKYRYVYDLQAFPKKEYKSTYEQFGWELVGQMASCFIWRKEYTDKRPESFTNIENLERRNKQVVYAVSVSFIMFLIISIVLITAFIMKFSNLSTSGILQFTLGIVLLSAFTVYLGYVMRKIYKNRFK</sequence>
<dbReference type="AlphaFoldDB" id="A0A0H3J3W1"/>
<dbReference type="Pfam" id="PF11193">
    <property type="entry name" value="DUF2812"/>
    <property type="match status" value="1"/>
</dbReference>
<evidence type="ECO:0000313" key="3">
    <source>
        <dbReference type="EMBL" id="KRU13397.1"/>
    </source>
</evidence>
<evidence type="ECO:0008006" key="6">
    <source>
        <dbReference type="Google" id="ProtNLM"/>
    </source>
</evidence>
<dbReference type="GeneID" id="93072732"/>
<feature type="transmembrane region" description="Helical" evidence="1">
    <location>
        <begin position="149"/>
        <end position="169"/>
    </location>
</feature>
<evidence type="ECO:0000256" key="1">
    <source>
        <dbReference type="SAM" id="Phobius"/>
    </source>
</evidence>
<feature type="transmembrane region" description="Helical" evidence="1">
    <location>
        <begin position="115"/>
        <end position="137"/>
    </location>
</feature>
<keyword evidence="5" id="KW-1185">Reference proteome</keyword>
<keyword evidence="1" id="KW-0812">Transmembrane</keyword>
<evidence type="ECO:0000313" key="4">
    <source>
        <dbReference type="Proteomes" id="UP000028042"/>
    </source>
</evidence>
<proteinExistence type="predicted"/>
<dbReference type="Proteomes" id="UP000028042">
    <property type="component" value="Unassembled WGS sequence"/>
</dbReference>
<reference evidence="3" key="2">
    <citation type="submission" date="2015-10" db="EMBL/GenBank/DDBJ databases">
        <title>Improved Draft Genome Sequence of Clostridium pasteurianum Strain ATCC 6013 (DSM 525) Using a Hybrid Next-Generation Sequencing Approach.</title>
        <authorList>
            <person name="Pyne M.E."/>
            <person name="Utturkar S.M."/>
            <person name="Brown S.D."/>
            <person name="Moo-Young M."/>
            <person name="Chung D.A."/>
            <person name="Chou P.C."/>
        </authorList>
    </citation>
    <scope>NUCLEOTIDE SEQUENCE</scope>
    <source>
        <strain evidence="3">ATCC 6013</strain>
    </source>
</reference>
<dbReference type="EMBL" id="CP009268">
    <property type="protein sequence ID" value="AJA50591.1"/>
    <property type="molecule type" value="Genomic_DNA"/>
</dbReference>
<dbReference type="RefSeq" id="WP_004455185.1">
    <property type="nucleotide sequence ID" value="NZ_ANZB01000001.1"/>
</dbReference>
<name>A0A0H3J3W1_CLOPA</name>
<dbReference type="KEGG" id="cpat:CLPA_c05030"/>
<dbReference type="eggNOG" id="ENOG5033VXI">
    <property type="taxonomic scope" value="Bacteria"/>
</dbReference>
<dbReference type="KEGG" id="cpae:CPAST_c05030"/>
<organism evidence="2 5">
    <name type="scientific">Clostridium pasteurianum DSM 525 = ATCC 6013</name>
    <dbReference type="NCBI Taxonomy" id="1262449"/>
    <lineage>
        <taxon>Bacteria</taxon>
        <taxon>Bacillati</taxon>
        <taxon>Bacillota</taxon>
        <taxon>Clostridia</taxon>
        <taxon>Eubacteriales</taxon>
        <taxon>Clostridiaceae</taxon>
        <taxon>Clostridium</taxon>
    </lineage>
</organism>
<dbReference type="EMBL" id="JPGY02000001">
    <property type="protein sequence ID" value="KRU13397.1"/>
    <property type="molecule type" value="Genomic_DNA"/>
</dbReference>
<evidence type="ECO:0000313" key="5">
    <source>
        <dbReference type="Proteomes" id="UP000030905"/>
    </source>
</evidence>
<evidence type="ECO:0000313" key="2">
    <source>
        <dbReference type="EMBL" id="AJA50591.1"/>
    </source>
</evidence>
<reference evidence="3 4" key="3">
    <citation type="journal article" name="Genome Announc.">
        <title>Improved Draft Genome Sequence of Clostridium pasteurianum Strain ATCC 6013 (DSM 525) Using a Hybrid Next-Generation Sequencing Approach.</title>
        <authorList>
            <person name="Pyne M.E."/>
            <person name="Utturkar S."/>
            <person name="Brown S.D."/>
            <person name="Moo-Young M."/>
            <person name="Chung D.A."/>
            <person name="Chou C.P."/>
        </authorList>
    </citation>
    <scope>NUCLEOTIDE SEQUENCE [LARGE SCALE GENOMIC DNA]</scope>
    <source>
        <strain evidence="3 4">ATCC 6013</strain>
    </source>
</reference>
<dbReference type="InterPro" id="IPR021359">
    <property type="entry name" value="DUF2812"/>
</dbReference>
<keyword evidence="1" id="KW-1133">Transmembrane helix</keyword>
<dbReference type="Proteomes" id="UP000030905">
    <property type="component" value="Chromosome"/>
</dbReference>